<evidence type="ECO:0000313" key="1">
    <source>
        <dbReference type="EMBL" id="GFN99975.1"/>
    </source>
</evidence>
<dbReference type="EMBL" id="BLXT01003024">
    <property type="protein sequence ID" value="GFN99975.1"/>
    <property type="molecule type" value="Genomic_DNA"/>
</dbReference>
<comment type="caution">
    <text evidence="1">The sequence shown here is derived from an EMBL/GenBank/DDBJ whole genome shotgun (WGS) entry which is preliminary data.</text>
</comment>
<accession>A0AAV3ZVK8</accession>
<keyword evidence="2" id="KW-1185">Reference proteome</keyword>
<name>A0AAV3ZVK8_9GAST</name>
<organism evidence="1 2">
    <name type="scientific">Plakobranchus ocellatus</name>
    <dbReference type="NCBI Taxonomy" id="259542"/>
    <lineage>
        <taxon>Eukaryota</taxon>
        <taxon>Metazoa</taxon>
        <taxon>Spiralia</taxon>
        <taxon>Lophotrochozoa</taxon>
        <taxon>Mollusca</taxon>
        <taxon>Gastropoda</taxon>
        <taxon>Heterobranchia</taxon>
        <taxon>Euthyneura</taxon>
        <taxon>Panpulmonata</taxon>
        <taxon>Sacoglossa</taxon>
        <taxon>Placobranchoidea</taxon>
        <taxon>Plakobranchidae</taxon>
        <taxon>Plakobranchus</taxon>
    </lineage>
</organism>
<proteinExistence type="predicted"/>
<gene>
    <name evidence="1" type="ORF">PoB_002648100</name>
</gene>
<dbReference type="AlphaFoldDB" id="A0AAV3ZVK8"/>
<sequence>MICAVQVEEKGPLCENDVTLSEGPDYDGCDVFGSGPEAAESENAWKTCEKHPGHANFIPITEFGLNHLPEQYRTQSIKDLVNAIAVVTVKLVVRCNSPERMPRYCYSMSGERNSAHVGSGWILDIQKGKGPCRGCFECDPNTSEMVKEPAQDKEKWYLVYVISANHVVFDSEEAKATEVQLFYDDKKSRKDQRMKSIYGAMLERGGSSEDSCVLICFTHNERLAKELTGYVDTMKSMVLKGNRDDPLFEYEYVRKTLPEHQNGLCIMVSHPHGQPKMVTVGKREQVDRKRVQHLRRISLTERSRRLRLKNPLFYSTESCRGSSGSPVFMPVSVETRRKDPHQFPLVDAMVIRSHSIGNVFQGVGLSSGESPLVVAPLLALPPPLKEDGVQKVS</sequence>
<protein>
    <submittedName>
        <fullName evidence="1">Uncharacterized protein</fullName>
    </submittedName>
</protein>
<evidence type="ECO:0000313" key="2">
    <source>
        <dbReference type="Proteomes" id="UP000735302"/>
    </source>
</evidence>
<dbReference type="SUPFAM" id="SSF50494">
    <property type="entry name" value="Trypsin-like serine proteases"/>
    <property type="match status" value="1"/>
</dbReference>
<dbReference type="Proteomes" id="UP000735302">
    <property type="component" value="Unassembled WGS sequence"/>
</dbReference>
<reference evidence="1 2" key="1">
    <citation type="journal article" date="2021" name="Elife">
        <title>Chloroplast acquisition without the gene transfer in kleptoplastic sea slugs, Plakobranchus ocellatus.</title>
        <authorList>
            <person name="Maeda T."/>
            <person name="Takahashi S."/>
            <person name="Yoshida T."/>
            <person name="Shimamura S."/>
            <person name="Takaki Y."/>
            <person name="Nagai Y."/>
            <person name="Toyoda A."/>
            <person name="Suzuki Y."/>
            <person name="Arimoto A."/>
            <person name="Ishii H."/>
            <person name="Satoh N."/>
            <person name="Nishiyama T."/>
            <person name="Hasebe M."/>
            <person name="Maruyama T."/>
            <person name="Minagawa J."/>
            <person name="Obokata J."/>
            <person name="Shigenobu S."/>
        </authorList>
    </citation>
    <scope>NUCLEOTIDE SEQUENCE [LARGE SCALE GENOMIC DNA]</scope>
</reference>
<dbReference type="InterPro" id="IPR009003">
    <property type="entry name" value="Peptidase_S1_PA"/>
</dbReference>